<dbReference type="PANTHER" id="PTHR33392:SF6">
    <property type="entry name" value="POLYISOPRENYL-TEICHOIC ACID--PEPTIDOGLYCAN TEICHOIC ACID TRANSFERASE TAGU"/>
    <property type="match status" value="1"/>
</dbReference>
<feature type="compositionally biased region" description="Basic and acidic residues" evidence="2">
    <location>
        <begin position="65"/>
        <end position="75"/>
    </location>
</feature>
<dbReference type="Gene3D" id="3.40.630.190">
    <property type="entry name" value="LCP protein"/>
    <property type="match status" value="1"/>
</dbReference>
<comment type="caution">
    <text evidence="5">The sequence shown here is derived from an EMBL/GenBank/DDBJ whole genome shotgun (WGS) entry which is preliminary data.</text>
</comment>
<dbReference type="Pfam" id="PF03816">
    <property type="entry name" value="LytR_cpsA_psr"/>
    <property type="match status" value="1"/>
</dbReference>
<name>A0A9D2TRV9_9FIRM</name>
<reference evidence="5" key="2">
    <citation type="submission" date="2021-04" db="EMBL/GenBank/DDBJ databases">
        <authorList>
            <person name="Gilroy R."/>
        </authorList>
    </citation>
    <scope>NUCLEOTIDE SEQUENCE</scope>
    <source>
        <strain evidence="5">ChiBcec1-1630</strain>
    </source>
</reference>
<dbReference type="AlphaFoldDB" id="A0A9D2TRV9"/>
<accession>A0A9D2TRV9</accession>
<keyword evidence="3" id="KW-0812">Transmembrane</keyword>
<proteinExistence type="inferred from homology"/>
<dbReference type="EMBL" id="DWVS01000054">
    <property type="protein sequence ID" value="HJC86865.1"/>
    <property type="molecule type" value="Genomic_DNA"/>
</dbReference>
<keyword evidence="3" id="KW-0472">Membrane</keyword>
<evidence type="ECO:0000256" key="2">
    <source>
        <dbReference type="SAM" id="MobiDB-lite"/>
    </source>
</evidence>
<feature type="domain" description="Cell envelope-related transcriptional attenuator" evidence="4">
    <location>
        <begin position="171"/>
        <end position="333"/>
    </location>
</feature>
<gene>
    <name evidence="5" type="ORF">H9926_02485</name>
</gene>
<comment type="similarity">
    <text evidence="1">Belongs to the LytR/CpsA/Psr (LCP) family.</text>
</comment>
<feature type="compositionally biased region" description="Basic and acidic residues" evidence="2">
    <location>
        <begin position="28"/>
        <end position="54"/>
    </location>
</feature>
<evidence type="ECO:0000256" key="1">
    <source>
        <dbReference type="ARBA" id="ARBA00006068"/>
    </source>
</evidence>
<evidence type="ECO:0000256" key="3">
    <source>
        <dbReference type="SAM" id="Phobius"/>
    </source>
</evidence>
<dbReference type="InterPro" id="IPR004474">
    <property type="entry name" value="LytR_CpsA_psr"/>
</dbReference>
<evidence type="ECO:0000313" key="6">
    <source>
        <dbReference type="Proteomes" id="UP000823922"/>
    </source>
</evidence>
<dbReference type="InterPro" id="IPR050922">
    <property type="entry name" value="LytR/CpsA/Psr_CW_biosynth"/>
</dbReference>
<keyword evidence="3" id="KW-1133">Transmembrane helix</keyword>
<dbReference type="Proteomes" id="UP000823922">
    <property type="component" value="Unassembled WGS sequence"/>
</dbReference>
<dbReference type="NCBIfam" id="TIGR00350">
    <property type="entry name" value="lytR_cpsA_psr"/>
    <property type="match status" value="1"/>
</dbReference>
<dbReference type="PANTHER" id="PTHR33392">
    <property type="entry name" value="POLYISOPRENYL-TEICHOIC ACID--PEPTIDOGLYCAN TEICHOIC ACID TRANSFERASE TAGU"/>
    <property type="match status" value="1"/>
</dbReference>
<evidence type="ECO:0000259" key="4">
    <source>
        <dbReference type="Pfam" id="PF03816"/>
    </source>
</evidence>
<feature type="compositionally biased region" description="Low complexity" evidence="2">
    <location>
        <begin position="12"/>
        <end position="27"/>
    </location>
</feature>
<sequence length="437" mass="48130">MASSTRNEGTRRTNGSGSRSSGGSRRTSGGERRSTGGERRTSRADYDMYDEEYRSSSSGRRSSSSRRDPGTDRVRSSSGSGSRKGQSRRKKAKQRKRIILFSVEILALVVLALVLWAVGKQDAVQHITINESQIVENMNDGVEENETMQGYRNIALFGIDARDDDLKKGNRSDTIMIASINQDTNEVKLVSVYRDTYLNLSNDTYNKCNAAYAAGGPEQAILMLNTNLDLNITEYISINFNGLIELVNALGGVQINVEEAEIEHLNNYQKSMFSTESQVVLTDDYTPVTKAGLQTLDGMQATAYCRIRATAGDDFRRAERQRTVLLACLDKAKTASFSQLESALNSVLPHVATNLDTTEILGVLQEVANYSVTATDGFPFEDSRTTGTLGSKGSCVIPVDLESNVIQLHNFLFEQEEYTPSEQVKAYSAKISNDTGY</sequence>
<evidence type="ECO:0000313" key="5">
    <source>
        <dbReference type="EMBL" id="HJC86865.1"/>
    </source>
</evidence>
<feature type="region of interest" description="Disordered" evidence="2">
    <location>
        <begin position="1"/>
        <end position="93"/>
    </location>
</feature>
<reference evidence="5" key="1">
    <citation type="journal article" date="2021" name="PeerJ">
        <title>Extensive microbial diversity within the chicken gut microbiome revealed by metagenomics and culture.</title>
        <authorList>
            <person name="Gilroy R."/>
            <person name="Ravi A."/>
            <person name="Getino M."/>
            <person name="Pursley I."/>
            <person name="Horton D.L."/>
            <person name="Alikhan N.F."/>
            <person name="Baker D."/>
            <person name="Gharbi K."/>
            <person name="Hall N."/>
            <person name="Watson M."/>
            <person name="Adriaenssens E.M."/>
            <person name="Foster-Nyarko E."/>
            <person name="Jarju S."/>
            <person name="Secka A."/>
            <person name="Antonio M."/>
            <person name="Oren A."/>
            <person name="Chaudhuri R.R."/>
            <person name="La Ragione R."/>
            <person name="Hildebrand F."/>
            <person name="Pallen M.J."/>
        </authorList>
    </citation>
    <scope>NUCLEOTIDE SEQUENCE</scope>
    <source>
        <strain evidence="5">ChiBcec1-1630</strain>
    </source>
</reference>
<organism evidence="5 6">
    <name type="scientific">Candidatus Eisenbergiella intestinigallinarum</name>
    <dbReference type="NCBI Taxonomy" id="2838549"/>
    <lineage>
        <taxon>Bacteria</taxon>
        <taxon>Bacillati</taxon>
        <taxon>Bacillota</taxon>
        <taxon>Clostridia</taxon>
        <taxon>Lachnospirales</taxon>
        <taxon>Lachnospiraceae</taxon>
        <taxon>Eisenbergiella</taxon>
    </lineage>
</organism>
<feature type="transmembrane region" description="Helical" evidence="3">
    <location>
        <begin position="98"/>
        <end position="118"/>
    </location>
</feature>
<protein>
    <submittedName>
        <fullName evidence="5">LCP family protein</fullName>
    </submittedName>
</protein>